<evidence type="ECO:0000259" key="6">
    <source>
        <dbReference type="SMART" id="SM00704"/>
    </source>
</evidence>
<organism evidence="7 8">
    <name type="scientific">Babesia caballi</name>
    <dbReference type="NCBI Taxonomy" id="5871"/>
    <lineage>
        <taxon>Eukaryota</taxon>
        <taxon>Sar</taxon>
        <taxon>Alveolata</taxon>
        <taxon>Apicomplexa</taxon>
        <taxon>Aconoidasida</taxon>
        <taxon>Piroplasmida</taxon>
        <taxon>Babesiidae</taxon>
        <taxon>Babesia</taxon>
    </lineage>
</organism>
<protein>
    <submittedName>
        <fullName evidence="7">CDGSH iron-sulfur domain-containing protein, putative</fullName>
    </submittedName>
</protein>
<name>A0AAV4LXE4_BABCB</name>
<dbReference type="InterPro" id="IPR042216">
    <property type="entry name" value="MitoNEET_CISD"/>
</dbReference>
<dbReference type="GO" id="GO:0005737">
    <property type="term" value="C:cytoplasm"/>
    <property type="evidence" value="ECO:0007669"/>
    <property type="project" value="UniProtKB-ARBA"/>
</dbReference>
<dbReference type="GO" id="GO:0046872">
    <property type="term" value="F:metal ion binding"/>
    <property type="evidence" value="ECO:0007669"/>
    <property type="project" value="UniProtKB-KW"/>
</dbReference>
<keyword evidence="1" id="KW-0001">2Fe-2S</keyword>
<dbReference type="GO" id="GO:0051537">
    <property type="term" value="F:2 iron, 2 sulfur cluster binding"/>
    <property type="evidence" value="ECO:0007669"/>
    <property type="project" value="UniProtKB-KW"/>
</dbReference>
<evidence type="ECO:0000256" key="1">
    <source>
        <dbReference type="ARBA" id="ARBA00022714"/>
    </source>
</evidence>
<evidence type="ECO:0000313" key="8">
    <source>
        <dbReference type="Proteomes" id="UP001497744"/>
    </source>
</evidence>
<comment type="caution">
    <text evidence="7">The sequence shown here is derived from an EMBL/GenBank/DDBJ whole genome shotgun (WGS) entry which is preliminary data.</text>
</comment>
<sequence>MGQTVSITHASRVPRKFGEKLNVFNLPMEHVKVLMPPSEPSTRISVCRCWRSAKFPICDNSHQLLRDQGINVGPVMFEARKAQ</sequence>
<keyword evidence="3" id="KW-0408">Iron</keyword>
<dbReference type="InterPro" id="IPR018967">
    <property type="entry name" value="FeS-contain_CDGSH-typ"/>
</dbReference>
<keyword evidence="8" id="KW-1185">Reference proteome</keyword>
<reference evidence="7 8" key="1">
    <citation type="submission" date="2021-06" db="EMBL/GenBank/DDBJ databases">
        <title>Genome sequence of Babesia caballi.</title>
        <authorList>
            <person name="Yamagishi J."/>
            <person name="Kidaka T."/>
            <person name="Ochi A."/>
        </authorList>
    </citation>
    <scope>NUCLEOTIDE SEQUENCE [LARGE SCALE GENOMIC DNA]</scope>
    <source>
        <strain evidence="7">USDA-D6B2</strain>
    </source>
</reference>
<keyword evidence="2" id="KW-0479">Metal-binding</keyword>
<evidence type="ECO:0000313" key="7">
    <source>
        <dbReference type="EMBL" id="GIX64317.1"/>
    </source>
</evidence>
<dbReference type="GeneID" id="94195798"/>
<dbReference type="Gene3D" id="3.40.5.90">
    <property type="entry name" value="CDGSH iron-sulfur domain, mitoNEET-type"/>
    <property type="match status" value="1"/>
</dbReference>
<dbReference type="AlphaFoldDB" id="A0AAV4LXE4"/>
<dbReference type="SMART" id="SM00704">
    <property type="entry name" value="ZnF_CDGSH"/>
    <property type="match status" value="1"/>
</dbReference>
<feature type="domain" description="Iron-binding zinc finger CDGSH type" evidence="6">
    <location>
        <begin position="33"/>
        <end position="68"/>
    </location>
</feature>
<accession>A0AAV4LXE4</accession>
<proteinExistence type="predicted"/>
<dbReference type="EMBL" id="BPLF01000003">
    <property type="protein sequence ID" value="GIX64317.1"/>
    <property type="molecule type" value="Genomic_DNA"/>
</dbReference>
<evidence type="ECO:0000256" key="2">
    <source>
        <dbReference type="ARBA" id="ARBA00022723"/>
    </source>
</evidence>
<dbReference type="RefSeq" id="XP_067716386.1">
    <property type="nucleotide sequence ID" value="XM_067860285.1"/>
</dbReference>
<dbReference type="Pfam" id="PF09360">
    <property type="entry name" value="zf-CDGSH"/>
    <property type="match status" value="1"/>
</dbReference>
<dbReference type="Proteomes" id="UP001497744">
    <property type="component" value="Unassembled WGS sequence"/>
</dbReference>
<keyword evidence="4" id="KW-0411">Iron-sulfur</keyword>
<evidence type="ECO:0000256" key="5">
    <source>
        <dbReference type="ARBA" id="ARBA00034078"/>
    </source>
</evidence>
<evidence type="ECO:0000256" key="3">
    <source>
        <dbReference type="ARBA" id="ARBA00023004"/>
    </source>
</evidence>
<evidence type="ECO:0000256" key="4">
    <source>
        <dbReference type="ARBA" id="ARBA00023014"/>
    </source>
</evidence>
<comment type="cofactor">
    <cofactor evidence="5">
        <name>[2Fe-2S] cluster</name>
        <dbReference type="ChEBI" id="CHEBI:190135"/>
    </cofactor>
</comment>
<gene>
    <name evidence="7" type="ORF">BcabD6B2_37520</name>
</gene>